<feature type="chain" id="PRO_5013261891" description="Peptidase M1 membrane alanine aminopeptidase domain-containing protein" evidence="2">
    <location>
        <begin position="24"/>
        <end position="801"/>
    </location>
</feature>
<organism evidence="4 5">
    <name type="scientific">Spirosoma fluviale</name>
    <dbReference type="NCBI Taxonomy" id="1597977"/>
    <lineage>
        <taxon>Bacteria</taxon>
        <taxon>Pseudomonadati</taxon>
        <taxon>Bacteroidota</taxon>
        <taxon>Cytophagia</taxon>
        <taxon>Cytophagales</taxon>
        <taxon>Cytophagaceae</taxon>
        <taxon>Spirosoma</taxon>
    </lineage>
</organism>
<feature type="region of interest" description="Disordered" evidence="1">
    <location>
        <begin position="771"/>
        <end position="801"/>
    </location>
</feature>
<dbReference type="InterPro" id="IPR027268">
    <property type="entry name" value="Peptidase_M4/M1_CTD_sf"/>
</dbReference>
<protein>
    <recommendedName>
        <fullName evidence="3">Peptidase M1 membrane alanine aminopeptidase domain-containing protein</fullName>
    </recommendedName>
</protein>
<dbReference type="InterPro" id="IPR050344">
    <property type="entry name" value="Peptidase_M1_aminopeptidases"/>
</dbReference>
<reference evidence="5" key="1">
    <citation type="submission" date="2017-09" db="EMBL/GenBank/DDBJ databases">
        <authorList>
            <person name="Varghese N."/>
            <person name="Submissions S."/>
        </authorList>
    </citation>
    <scope>NUCLEOTIDE SEQUENCE [LARGE SCALE GENOMIC DNA]</scope>
    <source>
        <strain evidence="5">DSM 29961</strain>
    </source>
</reference>
<feature type="domain" description="Peptidase M1 membrane alanine aminopeptidase" evidence="3">
    <location>
        <begin position="402"/>
        <end position="578"/>
    </location>
</feature>
<dbReference type="GO" id="GO:0005615">
    <property type="term" value="C:extracellular space"/>
    <property type="evidence" value="ECO:0007669"/>
    <property type="project" value="TreeGrafter"/>
</dbReference>
<dbReference type="GO" id="GO:0042277">
    <property type="term" value="F:peptide binding"/>
    <property type="evidence" value="ECO:0007669"/>
    <property type="project" value="TreeGrafter"/>
</dbReference>
<evidence type="ECO:0000256" key="2">
    <source>
        <dbReference type="SAM" id="SignalP"/>
    </source>
</evidence>
<dbReference type="EMBL" id="OCNH01000004">
    <property type="protein sequence ID" value="SOD95672.1"/>
    <property type="molecule type" value="Genomic_DNA"/>
</dbReference>
<sequence>MRKLLLMASLTFGSAASMAQAPAAPTQNANSRFEQLGSMMPTPNTFRTASGAPGKDYFQNRADYDIKVELDDANQKIIGSETVTYHNNSTDELPFIWLQLDQNLFAKGSPGSVTRTGSVNESGMSFAQLQNLTSVRERSSQQASDKYGYHITSVKDAKTGKALKYVINETMMRIDLPAGLKPGGSYSFNVDWNYFVTEYYGRSGMEFFAKDGNYNYFIAHWFPRLCSYNDVTGWQNKQFLGQGEFTLIFGNYKVAITAPSDHIVGATGECQNYKQVLSATQQKRMAQAATAKIPVVIVTQAEAEEALKTKPTDKVGKKTWVYAAQNVRDFAFTSSRRFIWDAMQTDVYGDGRKIWSMSFYAKEGNPLWGQYSTRVVEHTLKSYGNRTIKYPYPVAISCHATAGGGMEYPMISFNGGRPEPDGTYSEQVKAGMIGVIIHEVGHNFFPMIVNSDERQWAWMDEGLNTFCQYLSEKEWDYNFPTRRGEPQLIVDYMKSDKSVLSPIMTSSDNVISLGPNAYAKPATALNILRETVMGRELFDYAFKEYARRWAFKSPEPADFFRTMEDASGVDLDWFWKGWFYGVEPVDQDLVEVNWFQVDSGNPEVTKAAARAEAKRRAGTISKQRDAATQAETVVAKDSTMKDFYNSYDPYAVTEADKKRYQDYLATLSPDERKTLETNAATNFYTLSLKNKGGLPMPVIIRMEFEDGTDSVARFPAEIWRFNDVSINKVIATPKKVKQWVLDPFQEIADIDTENNSFPRMAQPTRFQLFKQQQRFGPQGPNPMQQQRRANQPPATQGSGKN</sequence>
<dbReference type="CDD" id="cd09604">
    <property type="entry name" value="M1_APN_like"/>
    <property type="match status" value="1"/>
</dbReference>
<dbReference type="GO" id="GO:0070006">
    <property type="term" value="F:metalloaminopeptidase activity"/>
    <property type="evidence" value="ECO:0007669"/>
    <property type="project" value="TreeGrafter"/>
</dbReference>
<dbReference type="PANTHER" id="PTHR11533:SF174">
    <property type="entry name" value="PUROMYCIN-SENSITIVE AMINOPEPTIDASE-RELATED"/>
    <property type="match status" value="1"/>
</dbReference>
<dbReference type="GO" id="GO:0016020">
    <property type="term" value="C:membrane"/>
    <property type="evidence" value="ECO:0007669"/>
    <property type="project" value="TreeGrafter"/>
</dbReference>
<dbReference type="Gene3D" id="1.10.390.10">
    <property type="entry name" value="Neutral Protease Domain 2"/>
    <property type="match status" value="1"/>
</dbReference>
<evidence type="ECO:0000313" key="4">
    <source>
        <dbReference type="EMBL" id="SOD95672.1"/>
    </source>
</evidence>
<dbReference type="SUPFAM" id="SSF55486">
    <property type="entry name" value="Metalloproteases ('zincins'), catalytic domain"/>
    <property type="match status" value="1"/>
</dbReference>
<keyword evidence="5" id="KW-1185">Reference proteome</keyword>
<dbReference type="AlphaFoldDB" id="A0A286GJM5"/>
<dbReference type="GO" id="GO:0008270">
    <property type="term" value="F:zinc ion binding"/>
    <property type="evidence" value="ECO:0007669"/>
    <property type="project" value="InterPro"/>
</dbReference>
<name>A0A286GJM5_9BACT</name>
<keyword evidence="2" id="KW-0732">Signal</keyword>
<gene>
    <name evidence="4" type="ORF">SAMN06269250_4943</name>
</gene>
<dbReference type="PANTHER" id="PTHR11533">
    <property type="entry name" value="PROTEASE M1 ZINC METALLOPROTEASE"/>
    <property type="match status" value="1"/>
</dbReference>
<proteinExistence type="predicted"/>
<dbReference type="OrthoDB" id="9814383at2"/>
<evidence type="ECO:0000256" key="1">
    <source>
        <dbReference type="SAM" id="MobiDB-lite"/>
    </source>
</evidence>
<accession>A0A286GJM5</accession>
<dbReference type="Proteomes" id="UP000219452">
    <property type="component" value="Unassembled WGS sequence"/>
</dbReference>
<dbReference type="GO" id="GO:0005737">
    <property type="term" value="C:cytoplasm"/>
    <property type="evidence" value="ECO:0007669"/>
    <property type="project" value="TreeGrafter"/>
</dbReference>
<evidence type="ECO:0000313" key="5">
    <source>
        <dbReference type="Proteomes" id="UP000219452"/>
    </source>
</evidence>
<dbReference type="RefSeq" id="WP_097129308.1">
    <property type="nucleotide sequence ID" value="NZ_OCNH01000004.1"/>
</dbReference>
<dbReference type="GO" id="GO:0043171">
    <property type="term" value="P:peptide catabolic process"/>
    <property type="evidence" value="ECO:0007669"/>
    <property type="project" value="TreeGrafter"/>
</dbReference>
<dbReference type="InterPro" id="IPR014782">
    <property type="entry name" value="Peptidase_M1_dom"/>
</dbReference>
<evidence type="ECO:0000259" key="3">
    <source>
        <dbReference type="Pfam" id="PF01433"/>
    </source>
</evidence>
<feature type="signal peptide" evidence="2">
    <location>
        <begin position="1"/>
        <end position="23"/>
    </location>
</feature>
<dbReference type="Pfam" id="PF01433">
    <property type="entry name" value="Peptidase_M1"/>
    <property type="match status" value="1"/>
</dbReference>